<gene>
    <name evidence="6 7" type="primary">prmA</name>
    <name evidence="7" type="ORF">IAB69_02160</name>
</gene>
<dbReference type="GO" id="GO:0005840">
    <property type="term" value="C:ribosome"/>
    <property type="evidence" value="ECO:0007669"/>
    <property type="project" value="UniProtKB-KW"/>
</dbReference>
<proteinExistence type="inferred from homology"/>
<dbReference type="NCBIfam" id="TIGR00406">
    <property type="entry name" value="prmA"/>
    <property type="match status" value="1"/>
</dbReference>
<dbReference type="SUPFAM" id="SSF53335">
    <property type="entry name" value="S-adenosyl-L-methionine-dependent methyltransferases"/>
    <property type="match status" value="1"/>
</dbReference>
<evidence type="ECO:0000256" key="2">
    <source>
        <dbReference type="ARBA" id="ARBA00022490"/>
    </source>
</evidence>
<dbReference type="GO" id="GO:0032259">
    <property type="term" value="P:methylation"/>
    <property type="evidence" value="ECO:0007669"/>
    <property type="project" value="UniProtKB-KW"/>
</dbReference>
<dbReference type="AlphaFoldDB" id="A0A9D1MJI3"/>
<protein>
    <recommendedName>
        <fullName evidence="6">Ribosomal protein L11 methyltransferase</fullName>
        <shortName evidence="6">L11 Mtase</shortName>
        <ecNumber evidence="6">2.1.1.-</ecNumber>
    </recommendedName>
</protein>
<evidence type="ECO:0000256" key="6">
    <source>
        <dbReference type="HAMAP-Rule" id="MF_00735"/>
    </source>
</evidence>
<sequence>MKFTEFTVHTTTEGSELVADILWRYSNYGVAISDVKDVIALQRDKVMYWDYIDEELTRDTGEVLVKAFVAVEESAAAASSIRADIDALRENCGGCMPLGSLEITTRTVEGDDWIEIWRKHFRPIHIGSRIVVVPEWIKYSKQPDEVIVCLDSNMAFGTGEHETTSMCLELLQEYLTPESVCLDVGCGSGILGISAVLLGAKSAYLTDIDPVATESAAHNCKMNGVQDKCTVKRTDLVGDSEICADIALANITADVLARLAPDIAPRVKAGGKLILSGIIREKLAGVLEAYSAQGFEHIKTVNKGEWYACAFTRA</sequence>
<dbReference type="PANTHER" id="PTHR43648">
    <property type="entry name" value="ELECTRON TRANSFER FLAVOPROTEIN BETA SUBUNIT LYSINE METHYLTRANSFERASE"/>
    <property type="match status" value="1"/>
</dbReference>
<accession>A0A9D1MJI3</accession>
<reference evidence="7" key="2">
    <citation type="journal article" date="2021" name="PeerJ">
        <title>Extensive microbial diversity within the chicken gut microbiome revealed by metagenomics and culture.</title>
        <authorList>
            <person name="Gilroy R."/>
            <person name="Ravi A."/>
            <person name="Getino M."/>
            <person name="Pursley I."/>
            <person name="Horton D.L."/>
            <person name="Alikhan N.F."/>
            <person name="Baker D."/>
            <person name="Gharbi K."/>
            <person name="Hall N."/>
            <person name="Watson M."/>
            <person name="Adriaenssens E.M."/>
            <person name="Foster-Nyarko E."/>
            <person name="Jarju S."/>
            <person name="Secka A."/>
            <person name="Antonio M."/>
            <person name="Oren A."/>
            <person name="Chaudhuri R.R."/>
            <person name="La Ragione R."/>
            <person name="Hildebrand F."/>
            <person name="Pallen M.J."/>
        </authorList>
    </citation>
    <scope>NUCLEOTIDE SEQUENCE</scope>
    <source>
        <strain evidence="7">CHK195-12923</strain>
    </source>
</reference>
<dbReference type="Pfam" id="PF06325">
    <property type="entry name" value="PrmA"/>
    <property type="match status" value="1"/>
</dbReference>
<organism evidence="7 8">
    <name type="scientific">Candidatus Coproplasma excrementigallinarum</name>
    <dbReference type="NCBI Taxonomy" id="2840747"/>
    <lineage>
        <taxon>Bacteria</taxon>
        <taxon>Bacillati</taxon>
        <taxon>Bacillota</taxon>
        <taxon>Clostridia</taxon>
        <taxon>Eubacteriales</taxon>
        <taxon>Candidatus Coproplasma</taxon>
    </lineage>
</organism>
<keyword evidence="3 6" id="KW-0489">Methyltransferase</keyword>
<evidence type="ECO:0000256" key="3">
    <source>
        <dbReference type="ARBA" id="ARBA00022603"/>
    </source>
</evidence>
<dbReference type="GO" id="GO:0008276">
    <property type="term" value="F:protein methyltransferase activity"/>
    <property type="evidence" value="ECO:0007669"/>
    <property type="project" value="UniProtKB-UniRule"/>
</dbReference>
<keyword evidence="4 6" id="KW-0808">Transferase</keyword>
<comment type="function">
    <text evidence="6">Methylates ribosomal protein L11.</text>
</comment>
<comment type="caution">
    <text evidence="7">The sequence shown here is derived from an EMBL/GenBank/DDBJ whole genome shotgun (WGS) entry which is preliminary data.</text>
</comment>
<keyword evidence="7" id="KW-0687">Ribonucleoprotein</keyword>
<dbReference type="Proteomes" id="UP000824110">
    <property type="component" value="Unassembled WGS sequence"/>
</dbReference>
<feature type="binding site" evidence="6">
    <location>
        <position position="207"/>
    </location>
    <ligand>
        <name>S-adenosyl-L-methionine</name>
        <dbReference type="ChEBI" id="CHEBI:59789"/>
    </ligand>
</feature>
<keyword evidence="7" id="KW-0689">Ribosomal protein</keyword>
<comment type="catalytic activity">
    <reaction evidence="6">
        <text>L-lysyl-[protein] + 3 S-adenosyl-L-methionine = N(6),N(6),N(6)-trimethyl-L-lysyl-[protein] + 3 S-adenosyl-L-homocysteine + 3 H(+)</text>
        <dbReference type="Rhea" id="RHEA:54192"/>
        <dbReference type="Rhea" id="RHEA-COMP:9752"/>
        <dbReference type="Rhea" id="RHEA-COMP:13826"/>
        <dbReference type="ChEBI" id="CHEBI:15378"/>
        <dbReference type="ChEBI" id="CHEBI:29969"/>
        <dbReference type="ChEBI" id="CHEBI:57856"/>
        <dbReference type="ChEBI" id="CHEBI:59789"/>
        <dbReference type="ChEBI" id="CHEBI:61961"/>
    </reaction>
</comment>
<dbReference type="PIRSF" id="PIRSF000401">
    <property type="entry name" value="RPL11_MTase"/>
    <property type="match status" value="1"/>
</dbReference>
<dbReference type="GO" id="GO:0005737">
    <property type="term" value="C:cytoplasm"/>
    <property type="evidence" value="ECO:0007669"/>
    <property type="project" value="UniProtKB-SubCell"/>
</dbReference>
<feature type="binding site" evidence="6">
    <location>
        <position position="250"/>
    </location>
    <ligand>
        <name>S-adenosyl-L-methionine</name>
        <dbReference type="ChEBI" id="CHEBI:59789"/>
    </ligand>
</feature>
<feature type="binding site" evidence="6">
    <location>
        <position position="185"/>
    </location>
    <ligand>
        <name>S-adenosyl-L-methionine</name>
        <dbReference type="ChEBI" id="CHEBI:59789"/>
    </ligand>
</feature>
<feature type="binding site" evidence="6">
    <location>
        <position position="164"/>
    </location>
    <ligand>
        <name>S-adenosyl-L-methionine</name>
        <dbReference type="ChEBI" id="CHEBI:59789"/>
    </ligand>
</feature>
<evidence type="ECO:0000256" key="1">
    <source>
        <dbReference type="ARBA" id="ARBA00009741"/>
    </source>
</evidence>
<dbReference type="EC" id="2.1.1.-" evidence="6"/>
<dbReference type="InterPro" id="IPR029063">
    <property type="entry name" value="SAM-dependent_MTases_sf"/>
</dbReference>
<dbReference type="Gene3D" id="3.40.50.150">
    <property type="entry name" value="Vaccinia Virus protein VP39"/>
    <property type="match status" value="1"/>
</dbReference>
<name>A0A9D1MJI3_9FIRM</name>
<evidence type="ECO:0000313" key="8">
    <source>
        <dbReference type="Proteomes" id="UP000824110"/>
    </source>
</evidence>
<evidence type="ECO:0000256" key="5">
    <source>
        <dbReference type="ARBA" id="ARBA00022691"/>
    </source>
</evidence>
<keyword evidence="2 6" id="KW-0963">Cytoplasm</keyword>
<dbReference type="HAMAP" id="MF_00735">
    <property type="entry name" value="Methyltr_PrmA"/>
    <property type="match status" value="1"/>
</dbReference>
<dbReference type="InterPro" id="IPR050078">
    <property type="entry name" value="Ribosomal_L11_MeTrfase_PrmA"/>
</dbReference>
<evidence type="ECO:0000256" key="4">
    <source>
        <dbReference type="ARBA" id="ARBA00022679"/>
    </source>
</evidence>
<comment type="similarity">
    <text evidence="1 6">Belongs to the methyltransferase superfamily. PrmA family.</text>
</comment>
<dbReference type="EMBL" id="DVNE01000021">
    <property type="protein sequence ID" value="HIU61434.1"/>
    <property type="molecule type" value="Genomic_DNA"/>
</dbReference>
<dbReference type="InterPro" id="IPR004498">
    <property type="entry name" value="Ribosomal_PrmA_MeTrfase"/>
</dbReference>
<dbReference type="CDD" id="cd02440">
    <property type="entry name" value="AdoMet_MTases"/>
    <property type="match status" value="1"/>
</dbReference>
<keyword evidence="5 6" id="KW-0949">S-adenosyl-L-methionine</keyword>
<evidence type="ECO:0000313" key="7">
    <source>
        <dbReference type="EMBL" id="HIU61434.1"/>
    </source>
</evidence>
<reference evidence="7" key="1">
    <citation type="submission" date="2020-10" db="EMBL/GenBank/DDBJ databases">
        <authorList>
            <person name="Gilroy R."/>
        </authorList>
    </citation>
    <scope>NUCLEOTIDE SEQUENCE</scope>
    <source>
        <strain evidence="7">CHK195-12923</strain>
    </source>
</reference>
<dbReference type="PANTHER" id="PTHR43648:SF1">
    <property type="entry name" value="ELECTRON TRANSFER FLAVOPROTEIN BETA SUBUNIT LYSINE METHYLTRANSFERASE"/>
    <property type="match status" value="1"/>
</dbReference>
<comment type="subcellular location">
    <subcellularLocation>
        <location evidence="6">Cytoplasm</location>
    </subcellularLocation>
</comment>